<organism evidence="1 2">
    <name type="scientific">Trichinella murrelli</name>
    <dbReference type="NCBI Taxonomy" id="144512"/>
    <lineage>
        <taxon>Eukaryota</taxon>
        <taxon>Metazoa</taxon>
        <taxon>Ecdysozoa</taxon>
        <taxon>Nematoda</taxon>
        <taxon>Enoplea</taxon>
        <taxon>Dorylaimia</taxon>
        <taxon>Trichinellida</taxon>
        <taxon>Trichinellidae</taxon>
        <taxon>Trichinella</taxon>
    </lineage>
</organism>
<dbReference type="EMBL" id="JYDJ01000226">
    <property type="protein sequence ID" value="KRX39644.1"/>
    <property type="molecule type" value="Genomic_DNA"/>
</dbReference>
<reference evidence="1 2" key="1">
    <citation type="submission" date="2015-01" db="EMBL/GenBank/DDBJ databases">
        <title>Evolution of Trichinella species and genotypes.</title>
        <authorList>
            <person name="Korhonen P.K."/>
            <person name="Edoardo P."/>
            <person name="Giuseppe L.R."/>
            <person name="Gasser R.B."/>
        </authorList>
    </citation>
    <scope>NUCLEOTIDE SEQUENCE [LARGE SCALE GENOMIC DNA]</scope>
    <source>
        <strain evidence="1">ISS417</strain>
    </source>
</reference>
<dbReference type="OrthoDB" id="10467684at2759"/>
<keyword evidence="2" id="KW-1185">Reference proteome</keyword>
<evidence type="ECO:0000313" key="1">
    <source>
        <dbReference type="EMBL" id="KRX39644.1"/>
    </source>
</evidence>
<accession>A0A0V0TKS8</accession>
<evidence type="ECO:0000313" key="2">
    <source>
        <dbReference type="Proteomes" id="UP000055048"/>
    </source>
</evidence>
<name>A0A0V0TKS8_9BILA</name>
<proteinExistence type="predicted"/>
<dbReference type="AlphaFoldDB" id="A0A0V0TKS8"/>
<sequence>MKVKEENVGKQAAHKQQINCKANRGPDITISGLEKRNEAVLYAWLPQRVDYVALVVVMCLGY</sequence>
<protein>
    <submittedName>
        <fullName evidence="1">Uncharacterized protein</fullName>
    </submittedName>
</protein>
<comment type="caution">
    <text evidence="1">The sequence shown here is derived from an EMBL/GenBank/DDBJ whole genome shotgun (WGS) entry which is preliminary data.</text>
</comment>
<dbReference type="Proteomes" id="UP000055048">
    <property type="component" value="Unassembled WGS sequence"/>
</dbReference>
<gene>
    <name evidence="1" type="ORF">T05_10292</name>
</gene>